<proteinExistence type="predicted"/>
<dbReference type="EnsemblMetazoa" id="tetur29g00730.1">
    <property type="protein sequence ID" value="tetur29g00730.1"/>
    <property type="gene ID" value="tetur29g00730"/>
</dbReference>
<sequence>MKIWSKRLENAELFVPKMRFHCYLCSKPAEFLIRIVITHLGSSLLSNIEAP</sequence>
<organism evidence="1 2">
    <name type="scientific">Tetranychus urticae</name>
    <name type="common">Two-spotted spider mite</name>
    <dbReference type="NCBI Taxonomy" id="32264"/>
    <lineage>
        <taxon>Eukaryota</taxon>
        <taxon>Metazoa</taxon>
        <taxon>Ecdysozoa</taxon>
        <taxon>Arthropoda</taxon>
        <taxon>Chelicerata</taxon>
        <taxon>Arachnida</taxon>
        <taxon>Acari</taxon>
        <taxon>Acariformes</taxon>
        <taxon>Trombidiformes</taxon>
        <taxon>Prostigmata</taxon>
        <taxon>Eleutherengona</taxon>
        <taxon>Raphignathae</taxon>
        <taxon>Tetranychoidea</taxon>
        <taxon>Tetranychidae</taxon>
        <taxon>Tetranychus</taxon>
    </lineage>
</organism>
<dbReference type="HOGENOM" id="CLU_3109038_0_0_1"/>
<keyword evidence="2" id="KW-1185">Reference proteome</keyword>
<reference evidence="2" key="1">
    <citation type="submission" date="2011-08" db="EMBL/GenBank/DDBJ databases">
        <authorList>
            <person name="Rombauts S."/>
        </authorList>
    </citation>
    <scope>NUCLEOTIDE SEQUENCE</scope>
    <source>
        <strain evidence="2">London</strain>
    </source>
</reference>
<dbReference type="EMBL" id="CAEY01000760">
    <property type="status" value="NOT_ANNOTATED_CDS"/>
    <property type="molecule type" value="Genomic_DNA"/>
</dbReference>
<dbReference type="AlphaFoldDB" id="T1L005"/>
<accession>T1L005</accession>
<protein>
    <submittedName>
        <fullName evidence="1">Uncharacterized protein</fullName>
    </submittedName>
</protein>
<dbReference type="Proteomes" id="UP000015104">
    <property type="component" value="Unassembled WGS sequence"/>
</dbReference>
<name>T1L005_TETUR</name>
<evidence type="ECO:0000313" key="2">
    <source>
        <dbReference type="Proteomes" id="UP000015104"/>
    </source>
</evidence>
<evidence type="ECO:0000313" key="1">
    <source>
        <dbReference type="EnsemblMetazoa" id="tetur29g00730.1"/>
    </source>
</evidence>
<reference evidence="1" key="2">
    <citation type="submission" date="2015-06" db="UniProtKB">
        <authorList>
            <consortium name="EnsemblMetazoa"/>
        </authorList>
    </citation>
    <scope>IDENTIFICATION</scope>
</reference>